<evidence type="ECO:0000256" key="1">
    <source>
        <dbReference type="SAM" id="MobiDB-lite"/>
    </source>
</evidence>
<dbReference type="EMBL" id="PDXD01000157">
    <property type="protein sequence ID" value="RYN57774.1"/>
    <property type="molecule type" value="Genomic_DNA"/>
</dbReference>
<gene>
    <name evidence="2" type="ORF">AA0117_g13195</name>
</gene>
<dbReference type="AlphaFoldDB" id="A0A4Q4MQV5"/>
<proteinExistence type="predicted"/>
<reference evidence="3" key="1">
    <citation type="journal article" date="2019" name="bioRxiv">
        <title>Genomics, evolutionary history and diagnostics of the Alternaria alternata species group including apple and Asian pear pathotypes.</title>
        <authorList>
            <person name="Armitage A.D."/>
            <person name="Cockerton H.M."/>
            <person name="Sreenivasaprasad S."/>
            <person name="Woodhall J.W."/>
            <person name="Lane C.R."/>
            <person name="Harrison R.J."/>
            <person name="Clarkson J.P."/>
        </authorList>
    </citation>
    <scope>NUCLEOTIDE SEQUENCE [LARGE SCALE GENOMIC DNA]</scope>
    <source>
        <strain evidence="3">FERA 1177</strain>
    </source>
</reference>
<comment type="caution">
    <text evidence="2">The sequence shown here is derived from an EMBL/GenBank/DDBJ whole genome shotgun (WGS) entry which is preliminary data.</text>
</comment>
<accession>A0A4Q4MQV5</accession>
<feature type="region of interest" description="Disordered" evidence="1">
    <location>
        <begin position="32"/>
        <end position="58"/>
    </location>
</feature>
<dbReference type="Proteomes" id="UP000291422">
    <property type="component" value="Unassembled WGS sequence"/>
</dbReference>
<evidence type="ECO:0000313" key="2">
    <source>
        <dbReference type="EMBL" id="RYN57774.1"/>
    </source>
</evidence>
<protein>
    <submittedName>
        <fullName evidence="2">Uncharacterized protein</fullName>
    </submittedName>
</protein>
<organism evidence="2 3">
    <name type="scientific">Alternaria alternata</name>
    <name type="common">Alternaria rot fungus</name>
    <name type="synonym">Torula alternata</name>
    <dbReference type="NCBI Taxonomy" id="5599"/>
    <lineage>
        <taxon>Eukaryota</taxon>
        <taxon>Fungi</taxon>
        <taxon>Dikarya</taxon>
        <taxon>Ascomycota</taxon>
        <taxon>Pezizomycotina</taxon>
        <taxon>Dothideomycetes</taxon>
        <taxon>Pleosporomycetidae</taxon>
        <taxon>Pleosporales</taxon>
        <taxon>Pleosporineae</taxon>
        <taxon>Pleosporaceae</taxon>
        <taxon>Alternaria</taxon>
        <taxon>Alternaria sect. Alternaria</taxon>
        <taxon>Alternaria alternata complex</taxon>
    </lineage>
</organism>
<evidence type="ECO:0000313" key="3">
    <source>
        <dbReference type="Proteomes" id="UP000291422"/>
    </source>
</evidence>
<sequence>MAIRSKLAELKNQPTLYDKKLRKWTSSATQDAAAQLEQAENKAREQERQALHSGMHAC</sequence>
<name>A0A4Q4MQV5_ALTAL</name>
<feature type="compositionally biased region" description="Basic and acidic residues" evidence="1">
    <location>
        <begin position="39"/>
        <end position="50"/>
    </location>
</feature>